<keyword evidence="1" id="KW-0472">Membrane</keyword>
<name>A0A7W8HCT3_9FIRM</name>
<dbReference type="Pfam" id="PF07907">
    <property type="entry name" value="YibE_F"/>
    <property type="match status" value="1"/>
</dbReference>
<sequence length="406" mass="43721">MKSMSFLKKKSMLLIIAIGLILTAILIAIPTGYEDALIYQGMERAVGEVVAVDNSAIKSSGVIQSGEQSCTLLIQDGTFKGQEIEGVNFLSGSLEKDKIFKEGDKAFVAISHDNGEIASVIISDHYRLDKEAILLVVFAVLLILVAGKNGFLAIFSFAITILTIWKILVPAYLNGYSPVWIGIGITVFLTAVITFFVFGFDRRTVTASLGALLGIFTTCILGMIFTDLFKINGAVMQDSESLLYSGFQHLNLTAIFMSSIFIGASGAMMDLSVDITSAIHEVVEKKPEIGWKEAARSGMNVGRAAMGTMTATLLLAYSGGYISLLMVFMAQGTPIDHILNYKYVSAEILDTIVGSIGLVTVAPFTALVAGILLTRKNYVKRRILSKVQEADDTETEVSTGVATTEV</sequence>
<protein>
    <submittedName>
        <fullName evidence="2">Putative membrane protein</fullName>
    </submittedName>
</protein>
<evidence type="ECO:0000313" key="3">
    <source>
        <dbReference type="Proteomes" id="UP000543642"/>
    </source>
</evidence>
<dbReference type="Proteomes" id="UP000543642">
    <property type="component" value="Unassembled WGS sequence"/>
</dbReference>
<comment type="caution">
    <text evidence="2">The sequence shown here is derived from an EMBL/GenBank/DDBJ whole genome shotgun (WGS) entry which is preliminary data.</text>
</comment>
<feature type="transmembrane region" description="Helical" evidence="1">
    <location>
        <begin position="313"/>
        <end position="332"/>
    </location>
</feature>
<keyword evidence="1" id="KW-0812">Transmembrane</keyword>
<feature type="transmembrane region" description="Helical" evidence="1">
    <location>
        <begin position="154"/>
        <end position="173"/>
    </location>
</feature>
<feature type="transmembrane region" description="Helical" evidence="1">
    <location>
        <begin position="249"/>
        <end position="269"/>
    </location>
</feature>
<keyword evidence="3" id="KW-1185">Reference proteome</keyword>
<feature type="transmembrane region" description="Helical" evidence="1">
    <location>
        <begin position="207"/>
        <end position="229"/>
    </location>
</feature>
<feature type="transmembrane region" description="Helical" evidence="1">
    <location>
        <begin position="12"/>
        <end position="33"/>
    </location>
</feature>
<evidence type="ECO:0000256" key="1">
    <source>
        <dbReference type="SAM" id="Phobius"/>
    </source>
</evidence>
<keyword evidence="1" id="KW-1133">Transmembrane helix</keyword>
<accession>A0A7W8HCT3</accession>
<feature type="transmembrane region" description="Helical" evidence="1">
    <location>
        <begin position="352"/>
        <end position="373"/>
    </location>
</feature>
<dbReference type="PANTHER" id="PTHR41771:SF1">
    <property type="entry name" value="MEMBRANE PROTEIN"/>
    <property type="match status" value="1"/>
</dbReference>
<dbReference type="RefSeq" id="WP_183776229.1">
    <property type="nucleotide sequence ID" value="NZ_JACHFW010000017.1"/>
</dbReference>
<dbReference type="PANTHER" id="PTHR41771">
    <property type="entry name" value="MEMBRANE PROTEIN-RELATED"/>
    <property type="match status" value="1"/>
</dbReference>
<proteinExistence type="predicted"/>
<organism evidence="2 3">
    <name type="scientific">Catenibacillus scindens</name>
    <dbReference type="NCBI Taxonomy" id="673271"/>
    <lineage>
        <taxon>Bacteria</taxon>
        <taxon>Bacillati</taxon>
        <taxon>Bacillota</taxon>
        <taxon>Clostridia</taxon>
        <taxon>Lachnospirales</taxon>
        <taxon>Lachnospiraceae</taxon>
        <taxon>Catenibacillus</taxon>
    </lineage>
</organism>
<dbReference type="EMBL" id="JACHFW010000017">
    <property type="protein sequence ID" value="MBB5266008.1"/>
    <property type="molecule type" value="Genomic_DNA"/>
</dbReference>
<dbReference type="InterPro" id="IPR012507">
    <property type="entry name" value="YibE_F"/>
</dbReference>
<evidence type="ECO:0000313" key="2">
    <source>
        <dbReference type="EMBL" id="MBB5266008.1"/>
    </source>
</evidence>
<feature type="transmembrane region" description="Helical" evidence="1">
    <location>
        <begin position="132"/>
        <end position="147"/>
    </location>
</feature>
<feature type="transmembrane region" description="Helical" evidence="1">
    <location>
        <begin position="179"/>
        <end position="200"/>
    </location>
</feature>
<dbReference type="AlphaFoldDB" id="A0A7W8HCT3"/>
<gene>
    <name evidence="2" type="ORF">HNP82_003160</name>
</gene>
<reference evidence="2 3" key="1">
    <citation type="submission" date="2020-08" db="EMBL/GenBank/DDBJ databases">
        <title>Genomic Encyclopedia of Type Strains, Phase IV (KMG-IV): sequencing the most valuable type-strain genomes for metagenomic binning, comparative biology and taxonomic classification.</title>
        <authorList>
            <person name="Goeker M."/>
        </authorList>
    </citation>
    <scope>NUCLEOTIDE SEQUENCE [LARGE SCALE GENOMIC DNA]</scope>
    <source>
        <strain evidence="2 3">DSM 106146</strain>
    </source>
</reference>